<reference evidence="2" key="1">
    <citation type="submission" date="2021-05" db="EMBL/GenBank/DDBJ databases">
        <authorList>
            <person name="Alioto T."/>
            <person name="Alioto T."/>
            <person name="Gomez Garrido J."/>
        </authorList>
    </citation>
    <scope>NUCLEOTIDE SEQUENCE</scope>
</reference>
<name>A0A8D8Y9Y2_9HEMI</name>
<feature type="compositionally biased region" description="Basic and acidic residues" evidence="1">
    <location>
        <begin position="24"/>
        <end position="68"/>
    </location>
</feature>
<feature type="compositionally biased region" description="Basic and acidic residues" evidence="1">
    <location>
        <begin position="1"/>
        <end position="17"/>
    </location>
</feature>
<dbReference type="AlphaFoldDB" id="A0A8D8Y9Y2"/>
<feature type="region of interest" description="Disordered" evidence="1">
    <location>
        <begin position="1"/>
        <end position="80"/>
    </location>
</feature>
<protein>
    <recommendedName>
        <fullName evidence="3">MATH domain-containing protein</fullName>
    </recommendedName>
</protein>
<evidence type="ECO:0008006" key="3">
    <source>
        <dbReference type="Google" id="ProtNLM"/>
    </source>
</evidence>
<evidence type="ECO:0000256" key="1">
    <source>
        <dbReference type="SAM" id="MobiDB-lite"/>
    </source>
</evidence>
<sequence length="312" mass="36238">MDKERIKVKQTLEKENVIEDQDEKSDLAEHPDCETDLAKHTDCERDLAKSQSDDKEGLKREQIDEKGECSNTNNDSKEIEPTISGKINTCTEVMETFSENILKSLLALIRISRISALEIFKALKTELFKKYFNFLTDETYFSQSCEPRQVRQGNCEVSEVQYVKTSIMTFTMEGKDRNNETYVSEEEHLFGDFKWKILTKIGQSNDNCLYTMDLVCASDSQKDWECTVGCQLKWISQNTNQSNHVVLPNINSYSTLTFTKDKPCVKIGKLERCYGQGWNLLSYEDWKNAFTQGNLWKRTFELVFKSLHKKHN</sequence>
<dbReference type="EMBL" id="HBUF01368328">
    <property type="protein sequence ID" value="CAG6724806.1"/>
    <property type="molecule type" value="Transcribed_RNA"/>
</dbReference>
<evidence type="ECO:0000313" key="2">
    <source>
        <dbReference type="EMBL" id="CAG6724806.1"/>
    </source>
</evidence>
<accession>A0A8D8Y9Y2</accession>
<proteinExistence type="predicted"/>
<organism evidence="2">
    <name type="scientific">Cacopsylla melanoneura</name>
    <dbReference type="NCBI Taxonomy" id="428564"/>
    <lineage>
        <taxon>Eukaryota</taxon>
        <taxon>Metazoa</taxon>
        <taxon>Ecdysozoa</taxon>
        <taxon>Arthropoda</taxon>
        <taxon>Hexapoda</taxon>
        <taxon>Insecta</taxon>
        <taxon>Pterygota</taxon>
        <taxon>Neoptera</taxon>
        <taxon>Paraneoptera</taxon>
        <taxon>Hemiptera</taxon>
        <taxon>Sternorrhyncha</taxon>
        <taxon>Psylloidea</taxon>
        <taxon>Psyllidae</taxon>
        <taxon>Psyllinae</taxon>
        <taxon>Cacopsylla</taxon>
    </lineage>
</organism>